<protein>
    <submittedName>
        <fullName evidence="4">DNA protecting protein DprA</fullName>
    </submittedName>
</protein>
<dbReference type="InterPro" id="IPR036388">
    <property type="entry name" value="WH-like_DNA-bd_sf"/>
</dbReference>
<gene>
    <name evidence="4" type="ORF">A2806_01345</name>
</gene>
<sequence>MQEIKVLKRDGFPPLLQEIHDPPEELFVWGEIPDMPMLAVVGTRKVSPYGKQVTPRLVQDLARAGLCIVSGLAYGIDALAHQAALDAGAKTVAVLGSGLDRASLYPREHWRLAERIVKNGGAVVSEYPEGAEPKPYHFPARNRIVAGMSRGVLVIEAPEKSGALITADLALRENRDVFCVPGSIASQNSVGPNRLIQLGAKLVMRAEDVLEEWEMETAISNQASGISLSEEQQKIIEALKDAPRHVDAIVKETKLDITTCNVGLVELELQGLIKNLGGGMYARV</sequence>
<evidence type="ECO:0000313" key="5">
    <source>
        <dbReference type="Proteomes" id="UP000177629"/>
    </source>
</evidence>
<feature type="domain" description="Smf/DprA SLOG" evidence="2">
    <location>
        <begin position="7"/>
        <end position="213"/>
    </location>
</feature>
<dbReference type="EMBL" id="MHSS01000014">
    <property type="protein sequence ID" value="OHA47727.1"/>
    <property type="molecule type" value="Genomic_DNA"/>
</dbReference>
<dbReference type="Proteomes" id="UP000177629">
    <property type="component" value="Unassembled WGS sequence"/>
</dbReference>
<dbReference type="NCBIfam" id="TIGR00732">
    <property type="entry name" value="dprA"/>
    <property type="match status" value="1"/>
</dbReference>
<accession>A0A1G2PHF1</accession>
<evidence type="ECO:0000256" key="1">
    <source>
        <dbReference type="ARBA" id="ARBA00006525"/>
    </source>
</evidence>
<dbReference type="Pfam" id="PF17782">
    <property type="entry name" value="WHD_DprA"/>
    <property type="match status" value="1"/>
</dbReference>
<dbReference type="Gene3D" id="1.10.10.10">
    <property type="entry name" value="Winged helix-like DNA-binding domain superfamily/Winged helix DNA-binding domain"/>
    <property type="match status" value="1"/>
</dbReference>
<name>A0A1G2PHF1_9BACT</name>
<dbReference type="STRING" id="1802362.A2806_01345"/>
<comment type="similarity">
    <text evidence="1">Belongs to the DprA/Smf family.</text>
</comment>
<dbReference type="GO" id="GO:0009294">
    <property type="term" value="P:DNA-mediated transformation"/>
    <property type="evidence" value="ECO:0007669"/>
    <property type="project" value="InterPro"/>
</dbReference>
<reference evidence="4 5" key="1">
    <citation type="journal article" date="2016" name="Nat. Commun.">
        <title>Thousands of microbial genomes shed light on interconnected biogeochemical processes in an aquifer system.</title>
        <authorList>
            <person name="Anantharaman K."/>
            <person name="Brown C.T."/>
            <person name="Hug L.A."/>
            <person name="Sharon I."/>
            <person name="Castelle C.J."/>
            <person name="Probst A.J."/>
            <person name="Thomas B.C."/>
            <person name="Singh A."/>
            <person name="Wilkins M.J."/>
            <person name="Karaoz U."/>
            <person name="Brodie E.L."/>
            <person name="Williams K.H."/>
            <person name="Hubbard S.S."/>
            <person name="Banfield J.F."/>
        </authorList>
    </citation>
    <scope>NUCLEOTIDE SEQUENCE [LARGE SCALE GENOMIC DNA]</scope>
</reference>
<comment type="caution">
    <text evidence="4">The sequence shown here is derived from an EMBL/GenBank/DDBJ whole genome shotgun (WGS) entry which is preliminary data.</text>
</comment>
<dbReference type="Gene3D" id="3.40.50.450">
    <property type="match status" value="1"/>
</dbReference>
<evidence type="ECO:0000259" key="2">
    <source>
        <dbReference type="Pfam" id="PF02481"/>
    </source>
</evidence>
<dbReference type="PANTHER" id="PTHR43022">
    <property type="entry name" value="PROTEIN SMF"/>
    <property type="match status" value="1"/>
</dbReference>
<dbReference type="InterPro" id="IPR041614">
    <property type="entry name" value="DprA_WH"/>
</dbReference>
<feature type="domain" description="DprA winged helix" evidence="3">
    <location>
        <begin position="224"/>
        <end position="279"/>
    </location>
</feature>
<proteinExistence type="inferred from homology"/>
<organism evidence="4 5">
    <name type="scientific">Candidatus Terrybacteria bacterium RIFCSPHIGHO2_01_FULL_48_17</name>
    <dbReference type="NCBI Taxonomy" id="1802362"/>
    <lineage>
        <taxon>Bacteria</taxon>
        <taxon>Candidatus Terryibacteriota</taxon>
    </lineage>
</organism>
<dbReference type="InterPro" id="IPR057666">
    <property type="entry name" value="DrpA_SLOG"/>
</dbReference>
<dbReference type="SUPFAM" id="SSF102405">
    <property type="entry name" value="MCP/YpsA-like"/>
    <property type="match status" value="1"/>
</dbReference>
<dbReference type="PANTHER" id="PTHR43022:SF1">
    <property type="entry name" value="PROTEIN SMF"/>
    <property type="match status" value="1"/>
</dbReference>
<dbReference type="AlphaFoldDB" id="A0A1G2PHF1"/>
<dbReference type="InterPro" id="IPR003488">
    <property type="entry name" value="DprA"/>
</dbReference>
<evidence type="ECO:0000259" key="3">
    <source>
        <dbReference type="Pfam" id="PF17782"/>
    </source>
</evidence>
<dbReference type="Pfam" id="PF02481">
    <property type="entry name" value="DNA_processg_A"/>
    <property type="match status" value="1"/>
</dbReference>
<evidence type="ECO:0000313" key="4">
    <source>
        <dbReference type="EMBL" id="OHA47727.1"/>
    </source>
</evidence>